<feature type="domain" description="Aminoacyl-transfer RNA synthetases class-II family profile" evidence="9">
    <location>
        <begin position="245"/>
        <end position="454"/>
    </location>
</feature>
<dbReference type="NCBIfam" id="TIGR02367">
    <property type="entry name" value="PylS_Cterm"/>
    <property type="match status" value="1"/>
</dbReference>
<evidence type="ECO:0000256" key="4">
    <source>
        <dbReference type="ARBA" id="ARBA00022840"/>
    </source>
</evidence>
<dbReference type="SMR" id="A0A0E3LT83"/>
<dbReference type="InterPro" id="IPR002319">
    <property type="entry name" value="Phenylalanyl-tRNA_Synthase"/>
</dbReference>
<keyword evidence="4 7" id="KW-0067">ATP-binding</keyword>
<dbReference type="GeneID" id="24853005"/>
<dbReference type="Pfam" id="PF01409">
    <property type="entry name" value="tRNA-synt_2d"/>
    <property type="match status" value="1"/>
</dbReference>
<dbReference type="EMBL" id="CP009511">
    <property type="protein sequence ID" value="AKB63071.1"/>
    <property type="molecule type" value="Genomic_DNA"/>
</dbReference>
<keyword evidence="1 7" id="KW-0963">Cytoplasm</keyword>
<keyword evidence="5 7" id="KW-0648">Protein biosynthesis</keyword>
<evidence type="ECO:0000313" key="11">
    <source>
        <dbReference type="Proteomes" id="UP000033116"/>
    </source>
</evidence>
<evidence type="ECO:0000256" key="2">
    <source>
        <dbReference type="ARBA" id="ARBA00022598"/>
    </source>
</evidence>
<reference evidence="10 11" key="1">
    <citation type="submission" date="2014-07" db="EMBL/GenBank/DDBJ databases">
        <title>Methanogenic archaea and the global carbon cycle.</title>
        <authorList>
            <person name="Henriksen J.R."/>
            <person name="Luke J."/>
            <person name="Reinhart S."/>
            <person name="Benedict M.N."/>
            <person name="Youngblut N.D."/>
            <person name="Metcalf M.E."/>
            <person name="Whitaker R.J."/>
            <person name="Metcalf W.W."/>
        </authorList>
    </citation>
    <scope>NUCLEOTIDE SEQUENCE [LARGE SCALE GENOMIC DNA]</scope>
    <source>
        <strain evidence="10 11">SarPi</strain>
    </source>
</reference>
<protein>
    <recommendedName>
        <fullName evidence="7">Pyrrolysine--tRNA ligase</fullName>
        <ecNumber evidence="7">6.1.1.26</ecNumber>
    </recommendedName>
    <alternativeName>
        <fullName evidence="7">Pyrrolysyl-tRNA synthetase</fullName>
        <shortName evidence="7">PylRS</shortName>
    </alternativeName>
</protein>
<sequence>MDKKPLNTLISATGLWMSRTGTIHKIKHHEVSRSKIYIEMACGDHLVVNNSRSSRTARALRHHKYRKTCKRCRVSDEDLNKFLTKANEDQTSVKVKVVSAPTRTKKAMPKSVARAPKPLENTEAAQAQPSGSKFSPAIPVSTQESVSVPASVSTSISSISTGATASALVKGNTNPITSMSAPVQASAPALTKSQTDRLEVLLNPKDEISLNSGKPFRELESELLSRRKKDLQQIYAEERENYLGKLEREITRFFVDRGFLEIKSPILIPLEYIERMGIDNDTELSKQIFRVDKNFCLRPMLAPNLYNYLRKLDRALPDPIKIFEIGPCYRKESDGKEHLEEFTMLNFCQMGSGCTRENLESIITDFLNHLGIDFKIVGDSCMVYGDTLDVMHGDLELSSAVVGPIPLDREWGIDKPWIGAGFGLERLLKVKHDFKNIKRAARSESYYNGISTNL</sequence>
<dbReference type="Gene3D" id="3.30.930.10">
    <property type="entry name" value="Bira Bifunctional Protein, Domain 2"/>
    <property type="match status" value="1"/>
</dbReference>
<keyword evidence="6 7" id="KW-0030">Aminoacyl-tRNA synthetase</keyword>
<dbReference type="HOGENOM" id="CLU_648316_0_0_2"/>
<dbReference type="InterPro" id="IPR045864">
    <property type="entry name" value="aa-tRNA-synth_II/BPL/LPL"/>
</dbReference>
<keyword evidence="2 7" id="KW-0436">Ligase</keyword>
<evidence type="ECO:0000259" key="9">
    <source>
        <dbReference type="PROSITE" id="PS50862"/>
    </source>
</evidence>
<evidence type="ECO:0000256" key="8">
    <source>
        <dbReference type="SAM" id="MobiDB-lite"/>
    </source>
</evidence>
<comment type="similarity">
    <text evidence="7">Belongs to the class-II aminoacyl-tRNA synthetase family.</text>
</comment>
<evidence type="ECO:0000256" key="5">
    <source>
        <dbReference type="ARBA" id="ARBA00022917"/>
    </source>
</evidence>
<proteinExistence type="inferred from homology"/>
<dbReference type="GO" id="GO:0043767">
    <property type="term" value="F:pyrrolysyl-tRNA synthetase activity"/>
    <property type="evidence" value="ECO:0007669"/>
    <property type="project" value="UniProtKB-EC"/>
</dbReference>
<evidence type="ECO:0000256" key="3">
    <source>
        <dbReference type="ARBA" id="ARBA00022741"/>
    </source>
</evidence>
<evidence type="ECO:0000256" key="7">
    <source>
        <dbReference type="HAMAP-Rule" id="MF_01573"/>
    </source>
</evidence>
<dbReference type="InterPro" id="IPR012739">
    <property type="entry name" value="Pyrrolysyl-tRNA_ligase"/>
</dbReference>
<dbReference type="AlphaFoldDB" id="A0A0E3LT83"/>
<dbReference type="GO" id="GO:0005524">
    <property type="term" value="F:ATP binding"/>
    <property type="evidence" value="ECO:0007669"/>
    <property type="project" value="UniProtKB-UniRule"/>
</dbReference>
<keyword evidence="3 7" id="KW-0547">Nucleotide-binding</keyword>
<evidence type="ECO:0000256" key="6">
    <source>
        <dbReference type="ARBA" id="ARBA00023146"/>
    </source>
</evidence>
<name>A0A0E3LT83_METMZ</name>
<dbReference type="HAMAP" id="MF_01573">
    <property type="entry name" value="Pyl_tRNA_synth"/>
    <property type="match status" value="1"/>
</dbReference>
<gene>
    <name evidence="7" type="primary">pylS</name>
    <name evidence="10" type="ORF">MSMAP_3086</name>
</gene>
<dbReference type="GeneID" id="82160487"/>
<dbReference type="PROSITE" id="PS50862">
    <property type="entry name" value="AA_TRNA_LIGASE_II"/>
    <property type="match status" value="1"/>
</dbReference>
<dbReference type="InterPro" id="IPR006195">
    <property type="entry name" value="aa-tRNA-synth_II"/>
</dbReference>
<dbReference type="NCBIfam" id="TIGR03912">
    <property type="entry name" value="PylS_Nterm"/>
    <property type="match status" value="1"/>
</dbReference>
<accession>A0A0E3LT83</accession>
<dbReference type="Proteomes" id="UP000033116">
    <property type="component" value="Chromosome"/>
</dbReference>
<organism evidence="10 11">
    <name type="scientific">Methanosarcina mazei SarPi</name>
    <dbReference type="NCBI Taxonomy" id="1434115"/>
    <lineage>
        <taxon>Archaea</taxon>
        <taxon>Methanobacteriati</taxon>
        <taxon>Methanobacteriota</taxon>
        <taxon>Stenosarchaea group</taxon>
        <taxon>Methanomicrobia</taxon>
        <taxon>Methanosarcinales</taxon>
        <taxon>Methanosarcinaceae</taxon>
        <taxon>Methanosarcina</taxon>
    </lineage>
</organism>
<dbReference type="GO" id="GO:0000049">
    <property type="term" value="F:tRNA binding"/>
    <property type="evidence" value="ECO:0007669"/>
    <property type="project" value="InterPro"/>
</dbReference>
<feature type="compositionally biased region" description="Polar residues" evidence="8">
    <location>
        <begin position="123"/>
        <end position="133"/>
    </location>
</feature>
<evidence type="ECO:0000256" key="1">
    <source>
        <dbReference type="ARBA" id="ARBA00022490"/>
    </source>
</evidence>
<comment type="function">
    <text evidence="7">Catalyzes the attachment of pyrrolysine to tRNA(Pyl). Pyrrolysine is a lysine derivative encoded by the termination codon UAG.</text>
</comment>
<dbReference type="SUPFAM" id="SSF55681">
    <property type="entry name" value="Class II aaRS and biotin synthetases"/>
    <property type="match status" value="1"/>
</dbReference>
<evidence type="ECO:0000313" key="10">
    <source>
        <dbReference type="EMBL" id="AKB63071.1"/>
    </source>
</evidence>
<comment type="catalytic activity">
    <reaction evidence="7">
        <text>tRNA(Pyl) + L-pyrrolysine + ATP = L-pyrrolysyl-tRNA(Pyl) + AMP + diphosphate</text>
        <dbReference type="Rhea" id="RHEA:19277"/>
        <dbReference type="Rhea" id="RHEA-COMP:9720"/>
        <dbReference type="Rhea" id="RHEA-COMP:9721"/>
        <dbReference type="ChEBI" id="CHEBI:30616"/>
        <dbReference type="ChEBI" id="CHEBI:33019"/>
        <dbReference type="ChEBI" id="CHEBI:58499"/>
        <dbReference type="ChEBI" id="CHEBI:78442"/>
        <dbReference type="ChEBI" id="CHEBI:78556"/>
        <dbReference type="ChEBI" id="CHEBI:456215"/>
        <dbReference type="EC" id="6.1.1.26"/>
    </reaction>
</comment>
<comment type="subcellular location">
    <subcellularLocation>
        <location evidence="7">Cytoplasm</location>
    </subcellularLocation>
</comment>
<dbReference type="RefSeq" id="WP_011033391.1">
    <property type="nucleotide sequence ID" value="NZ_CP009511.1"/>
</dbReference>
<dbReference type="InterPro" id="IPR023878">
    <property type="entry name" value="Pyrrolysyl-tRNA_ligase_N"/>
</dbReference>
<feature type="region of interest" description="Disordered" evidence="8">
    <location>
        <begin position="102"/>
        <end position="138"/>
    </location>
</feature>
<dbReference type="Gene3D" id="1.10.287.540">
    <property type="entry name" value="Helix hairpin bin"/>
    <property type="match status" value="1"/>
</dbReference>
<dbReference type="EC" id="6.1.1.26" evidence="7"/>
<dbReference type="GO" id="GO:0005737">
    <property type="term" value="C:cytoplasm"/>
    <property type="evidence" value="ECO:0007669"/>
    <property type="project" value="UniProtKB-SubCell"/>
</dbReference>
<dbReference type="InterPro" id="IPR023877">
    <property type="entry name" value="Pyrrolysyl-tRNA_ligase_C"/>
</dbReference>
<dbReference type="GO" id="GO:0006418">
    <property type="term" value="P:tRNA aminoacylation for protein translation"/>
    <property type="evidence" value="ECO:0007669"/>
    <property type="project" value="UniProtKB-UniRule"/>
</dbReference>
<dbReference type="PATRIC" id="fig|1434115.4.peg.3907"/>
<dbReference type="NCBIfam" id="NF007083">
    <property type="entry name" value="PRK09537.1"/>
    <property type="match status" value="1"/>
</dbReference>